<gene>
    <name evidence="6" type="ORF">U0R10_11070</name>
</gene>
<dbReference type="PROSITE" id="PS51257">
    <property type="entry name" value="PROKAR_LIPOPROTEIN"/>
    <property type="match status" value="1"/>
</dbReference>
<dbReference type="Pfam" id="PF00355">
    <property type="entry name" value="Rieske"/>
    <property type="match status" value="1"/>
</dbReference>
<comment type="caution">
    <text evidence="6">The sequence shown here is derived from an EMBL/GenBank/DDBJ whole genome shotgun (WGS) entry which is preliminary data.</text>
</comment>
<evidence type="ECO:0000256" key="4">
    <source>
        <dbReference type="ARBA" id="ARBA00023014"/>
    </source>
</evidence>
<keyword evidence="7" id="KW-1185">Reference proteome</keyword>
<dbReference type="InterPro" id="IPR036922">
    <property type="entry name" value="Rieske_2Fe-2S_sf"/>
</dbReference>
<keyword evidence="4" id="KW-0411">Iron-sulfur</keyword>
<evidence type="ECO:0000313" key="6">
    <source>
        <dbReference type="EMBL" id="MFD3395160.1"/>
    </source>
</evidence>
<dbReference type="PROSITE" id="PS51296">
    <property type="entry name" value="RIESKE"/>
    <property type="match status" value="1"/>
</dbReference>
<dbReference type="SUPFAM" id="SSF50022">
    <property type="entry name" value="ISP domain"/>
    <property type="match status" value="1"/>
</dbReference>
<dbReference type="InterPro" id="IPR017941">
    <property type="entry name" value="Rieske_2Fe-2S"/>
</dbReference>
<keyword evidence="2" id="KW-0479">Metal-binding</keyword>
<evidence type="ECO:0000256" key="2">
    <source>
        <dbReference type="ARBA" id="ARBA00022723"/>
    </source>
</evidence>
<sequence length="142" mass="14883">MSTKIQRHEFLRSLGFKGASLLAVYCGAASLSSCQNESVGPASAIDFTLDLSNAAYSALNTVGKYVIYNQVVVARVSATSFAAVTQICSHEGRAQVVYNGTNFYCSAHGATFSTTGTALSVTNKAIASYKTALSGTTLRVYA</sequence>
<protein>
    <submittedName>
        <fullName evidence="6">Rieske 2Fe-2S domain-containing protein</fullName>
    </submittedName>
</protein>
<keyword evidence="1" id="KW-0001">2Fe-2S</keyword>
<reference evidence="6 7" key="1">
    <citation type="submission" date="2024-03" db="EMBL/GenBank/DDBJ databases">
        <title>Aquirufa genome sequencing.</title>
        <authorList>
            <person name="Pitt A."/>
            <person name="Hahn M.W."/>
        </authorList>
    </citation>
    <scope>NUCLEOTIDE SEQUENCE [LARGE SCALE GENOMIC DNA]</scope>
    <source>
        <strain evidence="6 7">OSTEICH-129V</strain>
    </source>
</reference>
<keyword evidence="3" id="KW-0408">Iron</keyword>
<dbReference type="EMBL" id="JBBKXZ010000004">
    <property type="protein sequence ID" value="MFD3395160.1"/>
    <property type="molecule type" value="Genomic_DNA"/>
</dbReference>
<name>A0ABW6DGG2_9BACT</name>
<organism evidence="6 7">
    <name type="scientific">Aquirufa avitistagni</name>
    <dbReference type="NCBI Taxonomy" id="3104728"/>
    <lineage>
        <taxon>Bacteria</taxon>
        <taxon>Pseudomonadati</taxon>
        <taxon>Bacteroidota</taxon>
        <taxon>Cytophagia</taxon>
        <taxon>Cytophagales</taxon>
        <taxon>Flectobacillaceae</taxon>
        <taxon>Aquirufa</taxon>
    </lineage>
</organism>
<feature type="domain" description="Rieske" evidence="5">
    <location>
        <begin position="70"/>
        <end position="140"/>
    </location>
</feature>
<proteinExistence type="predicted"/>
<dbReference type="Proteomes" id="UP001598138">
    <property type="component" value="Unassembled WGS sequence"/>
</dbReference>
<evidence type="ECO:0000256" key="3">
    <source>
        <dbReference type="ARBA" id="ARBA00023004"/>
    </source>
</evidence>
<evidence type="ECO:0000313" key="7">
    <source>
        <dbReference type="Proteomes" id="UP001598138"/>
    </source>
</evidence>
<accession>A0ABW6DGG2</accession>
<dbReference type="RefSeq" id="WP_377984034.1">
    <property type="nucleotide sequence ID" value="NZ_JBBKXZ010000004.1"/>
</dbReference>
<evidence type="ECO:0000256" key="1">
    <source>
        <dbReference type="ARBA" id="ARBA00022714"/>
    </source>
</evidence>
<evidence type="ECO:0000259" key="5">
    <source>
        <dbReference type="PROSITE" id="PS51296"/>
    </source>
</evidence>
<dbReference type="Gene3D" id="2.102.10.10">
    <property type="entry name" value="Rieske [2Fe-2S] iron-sulphur domain"/>
    <property type="match status" value="1"/>
</dbReference>